<keyword evidence="2" id="KW-0732">Signal</keyword>
<proteinExistence type="predicted"/>
<evidence type="ECO:0000259" key="3">
    <source>
        <dbReference type="PROSITE" id="PS50222"/>
    </source>
</evidence>
<keyword evidence="1" id="KW-0472">Membrane</keyword>
<dbReference type="Proteomes" id="UP001515480">
    <property type="component" value="Unassembled WGS sequence"/>
</dbReference>
<accession>A0AB34IHH6</accession>
<keyword evidence="1" id="KW-0812">Transmembrane</keyword>
<feature type="chain" id="PRO_5044258460" description="EF-hand domain-containing protein" evidence="2">
    <location>
        <begin position="20"/>
        <end position="383"/>
    </location>
</feature>
<evidence type="ECO:0000313" key="5">
    <source>
        <dbReference type="Proteomes" id="UP001515480"/>
    </source>
</evidence>
<dbReference type="GO" id="GO:0005509">
    <property type="term" value="F:calcium ion binding"/>
    <property type="evidence" value="ECO:0007669"/>
    <property type="project" value="InterPro"/>
</dbReference>
<organism evidence="4 5">
    <name type="scientific">Prymnesium parvum</name>
    <name type="common">Toxic golden alga</name>
    <dbReference type="NCBI Taxonomy" id="97485"/>
    <lineage>
        <taxon>Eukaryota</taxon>
        <taxon>Haptista</taxon>
        <taxon>Haptophyta</taxon>
        <taxon>Prymnesiophyceae</taxon>
        <taxon>Prymnesiales</taxon>
        <taxon>Prymnesiaceae</taxon>
        <taxon>Prymnesium</taxon>
    </lineage>
</organism>
<keyword evidence="5" id="KW-1185">Reference proteome</keyword>
<protein>
    <recommendedName>
        <fullName evidence="3">EF-hand domain-containing protein</fullName>
    </recommendedName>
</protein>
<dbReference type="InterPro" id="IPR002048">
    <property type="entry name" value="EF_hand_dom"/>
</dbReference>
<comment type="caution">
    <text evidence="4">The sequence shown here is derived from an EMBL/GenBank/DDBJ whole genome shotgun (WGS) entry which is preliminary data.</text>
</comment>
<feature type="transmembrane region" description="Helical" evidence="1">
    <location>
        <begin position="253"/>
        <end position="275"/>
    </location>
</feature>
<dbReference type="PROSITE" id="PS50222">
    <property type="entry name" value="EF_HAND_2"/>
    <property type="match status" value="1"/>
</dbReference>
<dbReference type="EMBL" id="JBGBPQ010000026">
    <property type="protein sequence ID" value="KAL1499253.1"/>
    <property type="molecule type" value="Genomic_DNA"/>
</dbReference>
<dbReference type="InterPro" id="IPR018247">
    <property type="entry name" value="EF_Hand_1_Ca_BS"/>
</dbReference>
<evidence type="ECO:0000256" key="1">
    <source>
        <dbReference type="SAM" id="Phobius"/>
    </source>
</evidence>
<name>A0AB34IHH6_PRYPA</name>
<evidence type="ECO:0000256" key="2">
    <source>
        <dbReference type="SAM" id="SignalP"/>
    </source>
</evidence>
<gene>
    <name evidence="4" type="ORF">AB1Y20_013757</name>
</gene>
<keyword evidence="1" id="KW-1133">Transmembrane helix</keyword>
<dbReference type="PROSITE" id="PS00018">
    <property type="entry name" value="EF_HAND_1"/>
    <property type="match status" value="1"/>
</dbReference>
<feature type="signal peptide" evidence="2">
    <location>
        <begin position="1"/>
        <end position="19"/>
    </location>
</feature>
<feature type="transmembrane region" description="Helical" evidence="1">
    <location>
        <begin position="84"/>
        <end position="103"/>
    </location>
</feature>
<sequence length="383" mass="40413">MALALLLPAALLALSPSFTRLPPHPYVLVRQHRLDSLARATPWPSARSRAIAACHAASLDVLLLSHASRRAAAAGTLSITRAALALYIVAAAAIGSATTAFVVRRLEARRRALAAEATAASWSEALASAGARALVGAQEASRWLGPKAEGVASELRQAGGALAAEGVHAALLSALACEAAQFALATSTCWLLGLGYATPPHSLAKYSRLLSASALAVRSRVVTRPFRLLVELYLVPPIMKRIRALPPQRRRNAVSLAASSIVAALLALITAIQLLDLAFVAHTRSSAPPAALLIGSAYHHLVRPIRRAIDLDGDGSLEADELISAVSRFCAWAGSRLETTAALIRSLAVRARTVTPVRALLDLCEIDDFILGVWRSALRKIIK</sequence>
<dbReference type="AlphaFoldDB" id="A0AB34IHH6"/>
<evidence type="ECO:0000313" key="4">
    <source>
        <dbReference type="EMBL" id="KAL1499253.1"/>
    </source>
</evidence>
<reference evidence="4 5" key="1">
    <citation type="journal article" date="2024" name="Science">
        <title>Giant polyketide synthase enzymes in the biosynthesis of giant marine polyether toxins.</title>
        <authorList>
            <person name="Fallon T.R."/>
            <person name="Shende V.V."/>
            <person name="Wierzbicki I.H."/>
            <person name="Pendleton A.L."/>
            <person name="Watervoot N.F."/>
            <person name="Auber R.P."/>
            <person name="Gonzalez D.J."/>
            <person name="Wisecaver J.H."/>
            <person name="Moore B.S."/>
        </authorList>
    </citation>
    <scope>NUCLEOTIDE SEQUENCE [LARGE SCALE GENOMIC DNA]</scope>
    <source>
        <strain evidence="4 5">12B1</strain>
    </source>
</reference>
<feature type="domain" description="EF-hand" evidence="3">
    <location>
        <begin position="307"/>
        <end position="332"/>
    </location>
</feature>